<name>A0ABN1QI11_9PSEU</name>
<comment type="caution">
    <text evidence="7">The sequence shown here is derived from an EMBL/GenBank/DDBJ whole genome shotgun (WGS) entry which is preliminary data.</text>
</comment>
<feature type="domain" description="Solute-binding protein family 5" evidence="6">
    <location>
        <begin position="77"/>
        <end position="408"/>
    </location>
</feature>
<comment type="similarity">
    <text evidence="2">Belongs to the bacterial solute-binding protein 5 family.</text>
</comment>
<dbReference type="Gene3D" id="3.40.190.10">
    <property type="entry name" value="Periplasmic binding protein-like II"/>
    <property type="match status" value="1"/>
</dbReference>
<feature type="chain" id="PRO_5045036760" evidence="5">
    <location>
        <begin position="31"/>
        <end position="504"/>
    </location>
</feature>
<feature type="signal peptide" evidence="5">
    <location>
        <begin position="1"/>
        <end position="30"/>
    </location>
</feature>
<dbReference type="SUPFAM" id="SSF53850">
    <property type="entry name" value="Periplasmic binding protein-like II"/>
    <property type="match status" value="1"/>
</dbReference>
<dbReference type="EMBL" id="BAAAHP010000108">
    <property type="protein sequence ID" value="GAA0942614.1"/>
    <property type="molecule type" value="Genomic_DNA"/>
</dbReference>
<comment type="subcellular location">
    <subcellularLocation>
        <location evidence="1">Cell envelope</location>
    </subcellularLocation>
</comment>
<dbReference type="PANTHER" id="PTHR30290:SF10">
    <property type="entry name" value="PERIPLASMIC OLIGOPEPTIDE-BINDING PROTEIN-RELATED"/>
    <property type="match status" value="1"/>
</dbReference>
<keyword evidence="8" id="KW-1185">Reference proteome</keyword>
<dbReference type="InterPro" id="IPR000914">
    <property type="entry name" value="SBP_5_dom"/>
</dbReference>
<evidence type="ECO:0000313" key="8">
    <source>
        <dbReference type="Proteomes" id="UP001499967"/>
    </source>
</evidence>
<proteinExistence type="inferred from homology"/>
<dbReference type="CDD" id="cd08496">
    <property type="entry name" value="PBP2_NikA_DppA_OppA_like_9"/>
    <property type="match status" value="1"/>
</dbReference>
<reference evidence="7 8" key="1">
    <citation type="journal article" date="2019" name="Int. J. Syst. Evol. Microbiol.">
        <title>The Global Catalogue of Microorganisms (GCM) 10K type strain sequencing project: providing services to taxonomists for standard genome sequencing and annotation.</title>
        <authorList>
            <consortium name="The Broad Institute Genomics Platform"/>
            <consortium name="The Broad Institute Genome Sequencing Center for Infectious Disease"/>
            <person name="Wu L."/>
            <person name="Ma J."/>
        </authorList>
    </citation>
    <scope>NUCLEOTIDE SEQUENCE [LARGE SCALE GENOMIC DNA]</scope>
    <source>
        <strain evidence="7 8">JCM 11117</strain>
    </source>
</reference>
<evidence type="ECO:0000256" key="4">
    <source>
        <dbReference type="ARBA" id="ARBA00022729"/>
    </source>
</evidence>
<dbReference type="Pfam" id="PF00496">
    <property type="entry name" value="SBP_bac_5"/>
    <property type="match status" value="1"/>
</dbReference>
<evidence type="ECO:0000256" key="2">
    <source>
        <dbReference type="ARBA" id="ARBA00005695"/>
    </source>
</evidence>
<sequence>MHMITGRPRAALAAVVTTLLLAGCGGGGSAAGGPTLSWAVDFPAHWDPVVQGSGAGFRVLSLVYASLTEIDENGGARPGLAESWTYNETGDQITFHLRPGLTFSDGTPVNADAVRQYLERARHQEDSALDGDLGSIASVTADGELDVVIGLTQVDYQIPLLLGQRVAQITSPTAAQDLDRLDQWPVGAGPFVVTELVPESHVVLEKNPAYWDAANIHIDRVEVHDAPDAASVVSAVSTGVYDLAPLAPSQAQAARAAGLDVVEQPGFNAANISLNTNKAPFDDPAVVEAVRHAVNRQEFVDKITFGLAQPTTQPFPPQYVAYDPQSADLWPYDPDRARQILADAGYAPGDIRVELVARAEDPQSEIIQSQLGAIGITVDIRVSPDWATPFFAKDLALSWYSTTGRESPVQTLTAHFGPEGPLNLSSPATPPGFAEAVALARSTPLDSPDYQANLQAATRAGLQSGALVFTYSLPNLFVKNPRVGDLPRIPGQVHWTGVRLEDEL</sequence>
<dbReference type="PROSITE" id="PS51257">
    <property type="entry name" value="PROKAR_LIPOPROTEIN"/>
    <property type="match status" value="1"/>
</dbReference>
<dbReference type="Proteomes" id="UP001499967">
    <property type="component" value="Unassembled WGS sequence"/>
</dbReference>
<dbReference type="InterPro" id="IPR039424">
    <property type="entry name" value="SBP_5"/>
</dbReference>
<protein>
    <submittedName>
        <fullName evidence="7">ABC transporter substrate-binding protein</fullName>
    </submittedName>
</protein>
<organism evidence="7 8">
    <name type="scientific">Pseudonocardia zijingensis</name>
    <dbReference type="NCBI Taxonomy" id="153376"/>
    <lineage>
        <taxon>Bacteria</taxon>
        <taxon>Bacillati</taxon>
        <taxon>Actinomycetota</taxon>
        <taxon>Actinomycetes</taxon>
        <taxon>Pseudonocardiales</taxon>
        <taxon>Pseudonocardiaceae</taxon>
        <taxon>Pseudonocardia</taxon>
    </lineage>
</organism>
<evidence type="ECO:0000256" key="1">
    <source>
        <dbReference type="ARBA" id="ARBA00004196"/>
    </source>
</evidence>
<evidence type="ECO:0000256" key="5">
    <source>
        <dbReference type="SAM" id="SignalP"/>
    </source>
</evidence>
<gene>
    <name evidence="7" type="ORF">GCM10009559_38890</name>
</gene>
<keyword evidence="4 5" id="KW-0732">Signal</keyword>
<evidence type="ECO:0000313" key="7">
    <source>
        <dbReference type="EMBL" id="GAA0942614.1"/>
    </source>
</evidence>
<dbReference type="PANTHER" id="PTHR30290">
    <property type="entry name" value="PERIPLASMIC BINDING COMPONENT OF ABC TRANSPORTER"/>
    <property type="match status" value="1"/>
</dbReference>
<accession>A0ABN1QI11</accession>
<evidence type="ECO:0000256" key="3">
    <source>
        <dbReference type="ARBA" id="ARBA00022448"/>
    </source>
</evidence>
<dbReference type="Gene3D" id="3.10.105.10">
    <property type="entry name" value="Dipeptide-binding Protein, Domain 3"/>
    <property type="match status" value="1"/>
</dbReference>
<evidence type="ECO:0000259" key="6">
    <source>
        <dbReference type="Pfam" id="PF00496"/>
    </source>
</evidence>
<keyword evidence="3" id="KW-0813">Transport</keyword>